<reference evidence="2" key="1">
    <citation type="journal article" date="2019" name="Int. J. Syst. Evol. Microbiol.">
        <title>The Global Catalogue of Microorganisms (GCM) 10K type strain sequencing project: providing services to taxonomists for standard genome sequencing and annotation.</title>
        <authorList>
            <consortium name="The Broad Institute Genomics Platform"/>
            <consortium name="The Broad Institute Genome Sequencing Center for Infectious Disease"/>
            <person name="Wu L."/>
            <person name="Ma J."/>
        </authorList>
    </citation>
    <scope>NUCLEOTIDE SEQUENCE [LARGE SCALE GENOMIC DNA]</scope>
    <source>
        <strain evidence="2">CGMCC 1.12125</strain>
    </source>
</reference>
<dbReference type="InterPro" id="IPR013785">
    <property type="entry name" value="Aldolase_TIM"/>
</dbReference>
<sequence>MTPADAAALAGTGVAGVVMVRALMEAANPGAVVREVLAGFAD</sequence>
<dbReference type="Gene3D" id="3.20.20.70">
    <property type="entry name" value="Aldolase class I"/>
    <property type="match status" value="1"/>
</dbReference>
<gene>
    <name evidence="1" type="ORF">ACFO0K_06950</name>
</gene>
<dbReference type="InterPro" id="IPR036206">
    <property type="entry name" value="ThiamineP_synth_sf"/>
</dbReference>
<comment type="caution">
    <text evidence="1">The sequence shown here is derived from an EMBL/GenBank/DDBJ whole genome shotgun (WGS) entry which is preliminary data.</text>
</comment>
<name>A0ABV8XUY4_9MICC</name>
<accession>A0ABV8XUY4</accession>
<protein>
    <recommendedName>
        <fullName evidence="3">Thiamine-phosphate pyrophosphorylase</fullName>
    </recommendedName>
</protein>
<dbReference type="EMBL" id="JBHSEN010000001">
    <property type="protein sequence ID" value="MFC4429414.1"/>
    <property type="molecule type" value="Genomic_DNA"/>
</dbReference>
<dbReference type="RefSeq" id="WP_344228445.1">
    <property type="nucleotide sequence ID" value="NZ_BAAALH010000002.1"/>
</dbReference>
<dbReference type="Proteomes" id="UP001595965">
    <property type="component" value="Unassembled WGS sequence"/>
</dbReference>
<proteinExistence type="predicted"/>
<evidence type="ECO:0000313" key="2">
    <source>
        <dbReference type="Proteomes" id="UP001595965"/>
    </source>
</evidence>
<dbReference type="SUPFAM" id="SSF51391">
    <property type="entry name" value="Thiamin phosphate synthase"/>
    <property type="match status" value="1"/>
</dbReference>
<organism evidence="1 2">
    <name type="scientific">Citricoccus alkalitolerans</name>
    <dbReference type="NCBI Taxonomy" id="246603"/>
    <lineage>
        <taxon>Bacteria</taxon>
        <taxon>Bacillati</taxon>
        <taxon>Actinomycetota</taxon>
        <taxon>Actinomycetes</taxon>
        <taxon>Micrococcales</taxon>
        <taxon>Micrococcaceae</taxon>
        <taxon>Citricoccus</taxon>
    </lineage>
</organism>
<keyword evidence="2" id="KW-1185">Reference proteome</keyword>
<evidence type="ECO:0008006" key="3">
    <source>
        <dbReference type="Google" id="ProtNLM"/>
    </source>
</evidence>
<evidence type="ECO:0000313" key="1">
    <source>
        <dbReference type="EMBL" id="MFC4429414.1"/>
    </source>
</evidence>